<dbReference type="EMBL" id="FOJG01000001">
    <property type="protein sequence ID" value="SEW39034.1"/>
    <property type="molecule type" value="Genomic_DNA"/>
</dbReference>
<dbReference type="AlphaFoldDB" id="A0A1I0RDT8"/>
<reference evidence="2" key="1">
    <citation type="submission" date="2016-10" db="EMBL/GenBank/DDBJ databases">
        <authorList>
            <person name="Varghese N."/>
            <person name="Submissions S."/>
        </authorList>
    </citation>
    <scope>NUCLEOTIDE SEQUENCE [LARGE SCALE GENOMIC DNA]</scope>
    <source>
        <strain evidence="2">DSM 3695</strain>
    </source>
</reference>
<proteinExistence type="predicted"/>
<dbReference type="STRING" id="29529.SAMN04488122_2692"/>
<dbReference type="Proteomes" id="UP000199310">
    <property type="component" value="Unassembled WGS sequence"/>
</dbReference>
<dbReference type="OrthoDB" id="9918273at2"/>
<sequence length="84" mass="9977">MNAKRIFIALKNHRHLQCHHDSYTLNLSYQQGIFKLNTYIFDGNDVFDEANYTEEYSFETKDFNEFKKIIDTKFPGFIASDISQ</sequence>
<organism evidence="1 2">
    <name type="scientific">Chitinophaga arvensicola</name>
    <dbReference type="NCBI Taxonomy" id="29529"/>
    <lineage>
        <taxon>Bacteria</taxon>
        <taxon>Pseudomonadati</taxon>
        <taxon>Bacteroidota</taxon>
        <taxon>Chitinophagia</taxon>
        <taxon>Chitinophagales</taxon>
        <taxon>Chitinophagaceae</taxon>
        <taxon>Chitinophaga</taxon>
    </lineage>
</organism>
<protein>
    <submittedName>
        <fullName evidence="1">Uncharacterized protein</fullName>
    </submittedName>
</protein>
<evidence type="ECO:0000313" key="1">
    <source>
        <dbReference type="EMBL" id="SEW39034.1"/>
    </source>
</evidence>
<evidence type="ECO:0000313" key="2">
    <source>
        <dbReference type="Proteomes" id="UP000199310"/>
    </source>
</evidence>
<gene>
    <name evidence="1" type="ORF">SAMN04488122_2692</name>
</gene>
<keyword evidence="2" id="KW-1185">Reference proteome</keyword>
<accession>A0A1I0RDT8</accession>
<dbReference type="RefSeq" id="WP_089895460.1">
    <property type="nucleotide sequence ID" value="NZ_FOJG01000001.1"/>
</dbReference>
<name>A0A1I0RDT8_9BACT</name>